<accession>A0A4E0RZJ0</accession>
<proteinExistence type="predicted"/>
<feature type="compositionally biased region" description="Pro residues" evidence="3">
    <location>
        <begin position="364"/>
        <end position="375"/>
    </location>
</feature>
<dbReference type="AlphaFoldDB" id="A0A4E0RZJ0"/>
<evidence type="ECO:0000259" key="5">
    <source>
        <dbReference type="PROSITE" id="PS51263"/>
    </source>
</evidence>
<keyword evidence="7" id="KW-1185">Reference proteome</keyword>
<sequence length="518" mass="56648">MALDITTNGAAIRRSVDSVLSGRSVWVVFGYEGKTFTLKVVAEGNRLSFLFFSLLGRDKNDMFDMFSPAAVMYGYAKVNKPNALPSEPSKFVFIYWQGECAQEKYRINCAQHGDVVKRFCRTVHVTVQARNDDDLDWNDIMAKVAGVSIPGIPTSQANSLHEDEDNEVVATVGSVYKRVNPAADIPKSTNQRNFWQRQQSGPNVTAPPKSKKPVGWVKPVCPEGDTGESIQARSQALKEARQAEVASVIQSRLKSRSSFDQTNGDPSSTYKKIDPRADIMLARQLSKTSCDDAQDEPVGTTWHRLDAKAEIMAAKRAPIKEWHPDPSIKVGTNYERPDFQSEIRAARANRTNNFAESETLATPSPAPACPAPTIPPAASTHPSMPPLAQTIKAPSLPKQETVHPPPPVPPVEVSAETTETRTAESVVREPEANHRLVPSVPIDEPIQAAPVLAPAAATNGGPVAVCLYNYTAGDDDELSFMEGDRIFQVQQIDEGWWLGVKADGQQGLFPANYVELMA</sequence>
<gene>
    <name evidence="6" type="ORF">D915_001018</name>
</gene>
<reference evidence="6" key="1">
    <citation type="submission" date="2019-03" db="EMBL/GenBank/DDBJ databases">
        <title>Improved annotation for the trematode Fasciola hepatica.</title>
        <authorList>
            <person name="Choi Y.-J."/>
            <person name="Martin J."/>
            <person name="Mitreva M."/>
        </authorList>
    </citation>
    <scope>NUCLEOTIDE SEQUENCE [LARGE SCALE GENOMIC DNA]</scope>
</reference>
<dbReference type="Pfam" id="PF14604">
    <property type="entry name" value="SH3_9"/>
    <property type="match status" value="1"/>
</dbReference>
<evidence type="ECO:0000313" key="7">
    <source>
        <dbReference type="Proteomes" id="UP000230066"/>
    </source>
</evidence>
<feature type="compositionally biased region" description="Basic and acidic residues" evidence="3">
    <location>
        <begin position="418"/>
        <end position="431"/>
    </location>
</feature>
<evidence type="ECO:0000256" key="2">
    <source>
        <dbReference type="PROSITE-ProRule" id="PRU00192"/>
    </source>
</evidence>
<dbReference type="InterPro" id="IPR029006">
    <property type="entry name" value="ADF-H/Gelsolin-like_dom_sf"/>
</dbReference>
<feature type="domain" description="SH3" evidence="4">
    <location>
        <begin position="459"/>
        <end position="518"/>
    </location>
</feature>
<feature type="region of interest" description="Disordered" evidence="3">
    <location>
        <begin position="196"/>
        <end position="216"/>
    </location>
</feature>
<dbReference type="SUPFAM" id="SSF50044">
    <property type="entry name" value="SH3-domain"/>
    <property type="match status" value="1"/>
</dbReference>
<dbReference type="PROSITE" id="PS50002">
    <property type="entry name" value="SH3"/>
    <property type="match status" value="1"/>
</dbReference>
<dbReference type="CDD" id="cd11819">
    <property type="entry name" value="SH3_Cortactin_like"/>
    <property type="match status" value="1"/>
</dbReference>
<feature type="region of interest" description="Disordered" evidence="3">
    <location>
        <begin position="357"/>
        <end position="385"/>
    </location>
</feature>
<dbReference type="SMART" id="SM00326">
    <property type="entry name" value="SH3"/>
    <property type="match status" value="1"/>
</dbReference>
<feature type="region of interest" description="Disordered" evidence="3">
    <location>
        <begin position="252"/>
        <end position="272"/>
    </location>
</feature>
<dbReference type="PANTHER" id="PTHR10829:SF25">
    <property type="entry name" value="DREBRIN-LIKE PROTEIN"/>
    <property type="match status" value="1"/>
</dbReference>
<dbReference type="Proteomes" id="UP000230066">
    <property type="component" value="Unassembled WGS sequence"/>
</dbReference>
<dbReference type="InterPro" id="IPR001452">
    <property type="entry name" value="SH3_domain"/>
</dbReference>
<dbReference type="PANTHER" id="PTHR10829">
    <property type="entry name" value="CORTACTIN AND DREBRIN"/>
    <property type="match status" value="1"/>
</dbReference>
<dbReference type="GO" id="GO:0030864">
    <property type="term" value="C:cortical actin cytoskeleton"/>
    <property type="evidence" value="ECO:0007669"/>
    <property type="project" value="TreeGrafter"/>
</dbReference>
<dbReference type="InterPro" id="IPR036028">
    <property type="entry name" value="SH3-like_dom_sf"/>
</dbReference>
<dbReference type="GO" id="GO:0030833">
    <property type="term" value="P:regulation of actin filament polymerization"/>
    <property type="evidence" value="ECO:0007669"/>
    <property type="project" value="TreeGrafter"/>
</dbReference>
<dbReference type="Pfam" id="PF00241">
    <property type="entry name" value="Cofilin_ADF"/>
    <property type="match status" value="1"/>
</dbReference>
<feature type="domain" description="ADF-H" evidence="5">
    <location>
        <begin position="4"/>
        <end position="145"/>
    </location>
</feature>
<dbReference type="PRINTS" id="PR00452">
    <property type="entry name" value="SH3DOMAIN"/>
</dbReference>
<evidence type="ECO:0000256" key="1">
    <source>
        <dbReference type="ARBA" id="ARBA00022443"/>
    </source>
</evidence>
<evidence type="ECO:0000256" key="3">
    <source>
        <dbReference type="SAM" id="MobiDB-lite"/>
    </source>
</evidence>
<feature type="region of interest" description="Disordered" evidence="3">
    <location>
        <begin position="397"/>
        <end position="431"/>
    </location>
</feature>
<dbReference type="PROSITE" id="PS51263">
    <property type="entry name" value="ADF_H"/>
    <property type="match status" value="1"/>
</dbReference>
<dbReference type="EMBL" id="JXXN02000222">
    <property type="protein sequence ID" value="THD28157.1"/>
    <property type="molecule type" value="Genomic_DNA"/>
</dbReference>
<name>A0A4E0RZJ0_FASHE</name>
<dbReference type="SMART" id="SM00102">
    <property type="entry name" value="ADF"/>
    <property type="match status" value="1"/>
</dbReference>
<comment type="caution">
    <text evidence="6">The sequence shown here is derived from an EMBL/GenBank/DDBJ whole genome shotgun (WGS) entry which is preliminary data.</text>
</comment>
<protein>
    <submittedName>
        <fullName evidence="6">Lim and sh3 domain protein 1</fullName>
    </submittedName>
</protein>
<dbReference type="Gene3D" id="3.40.20.10">
    <property type="entry name" value="Severin"/>
    <property type="match status" value="1"/>
</dbReference>
<dbReference type="PRINTS" id="PR00499">
    <property type="entry name" value="P67PHOX"/>
</dbReference>
<dbReference type="Gene3D" id="2.30.30.40">
    <property type="entry name" value="SH3 Domains"/>
    <property type="match status" value="1"/>
</dbReference>
<evidence type="ECO:0000259" key="4">
    <source>
        <dbReference type="PROSITE" id="PS50002"/>
    </source>
</evidence>
<dbReference type="InterPro" id="IPR002108">
    <property type="entry name" value="ADF-H"/>
</dbReference>
<organism evidence="6 7">
    <name type="scientific">Fasciola hepatica</name>
    <name type="common">Liver fluke</name>
    <dbReference type="NCBI Taxonomy" id="6192"/>
    <lineage>
        <taxon>Eukaryota</taxon>
        <taxon>Metazoa</taxon>
        <taxon>Spiralia</taxon>
        <taxon>Lophotrochozoa</taxon>
        <taxon>Platyhelminthes</taxon>
        <taxon>Trematoda</taxon>
        <taxon>Digenea</taxon>
        <taxon>Plagiorchiida</taxon>
        <taxon>Echinostomata</taxon>
        <taxon>Echinostomatoidea</taxon>
        <taxon>Fasciolidae</taxon>
        <taxon>Fasciola</taxon>
    </lineage>
</organism>
<dbReference type="GO" id="GO:0030427">
    <property type="term" value="C:site of polarized growth"/>
    <property type="evidence" value="ECO:0007669"/>
    <property type="project" value="TreeGrafter"/>
</dbReference>
<keyword evidence="1 2" id="KW-0728">SH3 domain</keyword>
<feature type="compositionally biased region" description="Polar residues" evidence="3">
    <location>
        <begin position="252"/>
        <end position="270"/>
    </location>
</feature>
<dbReference type="GO" id="GO:0051015">
    <property type="term" value="F:actin filament binding"/>
    <property type="evidence" value="ECO:0007669"/>
    <property type="project" value="TreeGrafter"/>
</dbReference>
<dbReference type="SUPFAM" id="SSF55753">
    <property type="entry name" value="Actin depolymerizing proteins"/>
    <property type="match status" value="1"/>
</dbReference>
<evidence type="ECO:0000313" key="6">
    <source>
        <dbReference type="EMBL" id="THD28157.1"/>
    </source>
</evidence>
<dbReference type="GO" id="GO:0005884">
    <property type="term" value="C:actin filament"/>
    <property type="evidence" value="ECO:0007669"/>
    <property type="project" value="TreeGrafter"/>
</dbReference>